<dbReference type="EMBL" id="AP025298">
    <property type="protein sequence ID" value="BDD02134.1"/>
    <property type="molecule type" value="Genomic_DNA"/>
</dbReference>
<proteinExistence type="predicted"/>
<keyword evidence="2" id="KW-1185">Reference proteome</keyword>
<name>A0ABN6LGA5_9BACT</name>
<evidence type="ECO:0000313" key="2">
    <source>
        <dbReference type="Proteomes" id="UP001354989"/>
    </source>
</evidence>
<evidence type="ECO:0000313" key="1">
    <source>
        <dbReference type="EMBL" id="BDD02134.1"/>
    </source>
</evidence>
<geneLocation type="plasmid" evidence="1 2">
    <name>pPP6</name>
</geneLocation>
<dbReference type="RefSeq" id="WP_338399307.1">
    <property type="nucleotide sequence ID" value="NZ_AP025298.1"/>
</dbReference>
<sequence>MTEVTTVHLRDEELLGVGLEIKNDQISFNSFLKKIYQQIDGKYPKFYKFDTCSKMTYLAAFLLLENMVTHMDQLSIIFMSTEGSDLIDQKHLATITDREHYFPSPANFVYTLPNIAIGELCIRHKIKQEGIFFIDEEFDQRKSFSRISILFNKSNIQCALAVWATPSQKTLTMSLIPKATFSEKTIDKIFKKII</sequence>
<organism evidence="1 2">
    <name type="scientific">Persicobacter psychrovividus</name>
    <dbReference type="NCBI Taxonomy" id="387638"/>
    <lineage>
        <taxon>Bacteria</taxon>
        <taxon>Pseudomonadati</taxon>
        <taxon>Bacteroidota</taxon>
        <taxon>Cytophagia</taxon>
        <taxon>Cytophagales</taxon>
        <taxon>Persicobacteraceae</taxon>
        <taxon>Persicobacter</taxon>
    </lineage>
</organism>
<gene>
    <name evidence="1" type="ORF">PEPS_44140</name>
</gene>
<reference evidence="1 2" key="1">
    <citation type="submission" date="2021-12" db="EMBL/GenBank/DDBJ databases">
        <title>Genome sequencing of bacteria with rrn-lacking chromosome and rrn-plasmid.</title>
        <authorList>
            <person name="Anda M."/>
            <person name="Iwasaki W."/>
        </authorList>
    </citation>
    <scope>NUCLEOTIDE SEQUENCE [LARGE SCALE GENOMIC DNA]</scope>
    <source>
        <strain evidence="1 2">NBRC 101262</strain>
        <plasmid evidence="1 2">pPP6</plasmid>
    </source>
</reference>
<accession>A0ABN6LGA5</accession>
<protein>
    <recommendedName>
        <fullName evidence="3">Beta-ketoacyl synthase N-terminal domain-containing protein</fullName>
    </recommendedName>
</protein>
<dbReference type="Proteomes" id="UP001354989">
    <property type="component" value="Plasmid pPP6"/>
</dbReference>
<evidence type="ECO:0008006" key="3">
    <source>
        <dbReference type="Google" id="ProtNLM"/>
    </source>
</evidence>
<keyword evidence="1" id="KW-0614">Plasmid</keyword>